<keyword evidence="2 5" id="KW-0238">DNA-binding</keyword>
<dbReference type="RefSeq" id="WP_090336200.1">
    <property type="nucleotide sequence ID" value="NZ_FNXY01000004.1"/>
</dbReference>
<dbReference type="CDD" id="cd06976">
    <property type="entry name" value="cupin_MtlR-like_N"/>
    <property type="match status" value="1"/>
</dbReference>
<keyword evidence="3" id="KW-0804">Transcription</keyword>
<name>A0A1H6VMS5_9BACT</name>
<dbReference type="Pfam" id="PF12833">
    <property type="entry name" value="HTH_18"/>
    <property type="match status" value="1"/>
</dbReference>
<evidence type="ECO:0000256" key="1">
    <source>
        <dbReference type="ARBA" id="ARBA00023015"/>
    </source>
</evidence>
<accession>A0A1H6VMS5</accession>
<evidence type="ECO:0000313" key="6">
    <source>
        <dbReference type="Proteomes" id="UP000199532"/>
    </source>
</evidence>
<proteinExistence type="predicted"/>
<dbReference type="GO" id="GO:0043565">
    <property type="term" value="F:sequence-specific DNA binding"/>
    <property type="evidence" value="ECO:0007669"/>
    <property type="project" value="InterPro"/>
</dbReference>
<dbReference type="GO" id="GO:0003700">
    <property type="term" value="F:DNA-binding transcription factor activity"/>
    <property type="evidence" value="ECO:0007669"/>
    <property type="project" value="InterPro"/>
</dbReference>
<keyword evidence="6" id="KW-1185">Reference proteome</keyword>
<dbReference type="SUPFAM" id="SSF46689">
    <property type="entry name" value="Homeodomain-like"/>
    <property type="match status" value="2"/>
</dbReference>
<dbReference type="Gene3D" id="1.10.10.60">
    <property type="entry name" value="Homeodomain-like"/>
    <property type="match status" value="2"/>
</dbReference>
<dbReference type="InterPro" id="IPR018060">
    <property type="entry name" value="HTH_AraC"/>
</dbReference>
<dbReference type="Proteomes" id="UP000199532">
    <property type="component" value="Unassembled WGS sequence"/>
</dbReference>
<dbReference type="InterPro" id="IPR009057">
    <property type="entry name" value="Homeodomain-like_sf"/>
</dbReference>
<reference evidence="5 6" key="1">
    <citation type="submission" date="2016-10" db="EMBL/GenBank/DDBJ databases">
        <authorList>
            <person name="de Groot N.N."/>
        </authorList>
    </citation>
    <scope>NUCLEOTIDE SEQUENCE [LARGE SCALE GENOMIC DNA]</scope>
    <source>
        <strain evidence="5 6">DSM 19938</strain>
    </source>
</reference>
<dbReference type="SMART" id="SM00342">
    <property type="entry name" value="HTH_ARAC"/>
    <property type="match status" value="1"/>
</dbReference>
<sequence length="291" mass="33527">MKPQLLKVPTAPAYSFSVRQDYVPNLNNRWHYHPEVELIHFHRGSGTQFVGDSIKRFSVDDIVLVGANVPHYWRDDDENVSYNKTQQAYSTVVHFTENFWGERFLELAENKPLKIILDKSQRGLMLTGELKNQVAGLLAKMRLAEGPDRIILLMQSLLSMAKSEEFISLSSVGFQYDLSESENDRINSIYEYTLSNFKQKISLEEIASVAGMVPNSFCRYFKARTGKTYSQFLNEIRVGHCCKLLIDNSVSIKQLGFESGFMNFSCFHKRFKEATGLSPQNYRQLYTHKHP</sequence>
<dbReference type="InterPro" id="IPR011051">
    <property type="entry name" value="RmlC_Cupin_sf"/>
</dbReference>
<evidence type="ECO:0000313" key="5">
    <source>
        <dbReference type="EMBL" id="SEJ01405.1"/>
    </source>
</evidence>
<evidence type="ECO:0000256" key="2">
    <source>
        <dbReference type="ARBA" id="ARBA00023125"/>
    </source>
</evidence>
<dbReference type="PANTHER" id="PTHR43280">
    <property type="entry name" value="ARAC-FAMILY TRANSCRIPTIONAL REGULATOR"/>
    <property type="match status" value="1"/>
</dbReference>
<dbReference type="STRING" id="408657.SAMN04487995_3035"/>
<dbReference type="AlphaFoldDB" id="A0A1H6VMS5"/>
<dbReference type="PROSITE" id="PS01124">
    <property type="entry name" value="HTH_ARAC_FAMILY_2"/>
    <property type="match status" value="1"/>
</dbReference>
<dbReference type="EMBL" id="FNXY01000004">
    <property type="protein sequence ID" value="SEJ01405.1"/>
    <property type="molecule type" value="Genomic_DNA"/>
</dbReference>
<keyword evidence="1" id="KW-0805">Transcription regulation</keyword>
<dbReference type="OrthoDB" id="792101at2"/>
<gene>
    <name evidence="5" type="ORF">SAMN04487995_3035</name>
</gene>
<protein>
    <submittedName>
        <fullName evidence="5">AraC-type DNA-binding protein</fullName>
    </submittedName>
</protein>
<feature type="domain" description="HTH araC/xylS-type" evidence="4">
    <location>
        <begin position="187"/>
        <end position="285"/>
    </location>
</feature>
<evidence type="ECO:0000259" key="4">
    <source>
        <dbReference type="PROSITE" id="PS01124"/>
    </source>
</evidence>
<organism evidence="5 6">
    <name type="scientific">Dyadobacter koreensis</name>
    <dbReference type="NCBI Taxonomy" id="408657"/>
    <lineage>
        <taxon>Bacteria</taxon>
        <taxon>Pseudomonadati</taxon>
        <taxon>Bacteroidota</taxon>
        <taxon>Cytophagia</taxon>
        <taxon>Cytophagales</taxon>
        <taxon>Spirosomataceae</taxon>
        <taxon>Dyadobacter</taxon>
    </lineage>
</organism>
<dbReference type="PANTHER" id="PTHR43280:SF27">
    <property type="entry name" value="TRANSCRIPTIONAL REGULATOR MTLR"/>
    <property type="match status" value="1"/>
</dbReference>
<dbReference type="Gene3D" id="2.60.120.10">
    <property type="entry name" value="Jelly Rolls"/>
    <property type="match status" value="1"/>
</dbReference>
<evidence type="ECO:0000256" key="3">
    <source>
        <dbReference type="ARBA" id="ARBA00023163"/>
    </source>
</evidence>
<dbReference type="InterPro" id="IPR014710">
    <property type="entry name" value="RmlC-like_jellyroll"/>
</dbReference>
<dbReference type="SUPFAM" id="SSF51182">
    <property type="entry name" value="RmlC-like cupins"/>
    <property type="match status" value="1"/>
</dbReference>